<dbReference type="PROSITE" id="PS50012">
    <property type="entry name" value="RCC1_3"/>
    <property type="match status" value="1"/>
</dbReference>
<sequence>MEKKNQIKENQLEVEIEIEHETQETEGGIENKKGKEKGKEKEKEKEIENETEQEEEQRIFISSCNTKELNYLFENNCDWESANWNYGSIIRCQSETKKILITGDSIQRINYHSEYNFMCLVWKKDEEYKDQLELYFTVPTHTGDYKQRNKKMRRISFVFQVKDIKCDENQFLVLTKKGKVYVLASHLKLSRLRYKKPNTESGSSKTFNLKQSKKFSRHVSNKSYNLPQVKKIACTSRSNYFLCHNGELFGNGINYSGELGHRAKQGENILPVLIYENVARVFSNLGGGNVFIITSDNKLYALGQNCAGKFGIGKEYTNKTFRKPVEINIKKYLNIEDARQIVDILALYRHSILITKNKGKIFSCGSGEYNGIGKSKSIFTSIPFFKNMKIKKIKGSYSITFVITSRNEMYGWGFDNYNHQLNKNRYKYTDSNAFSFGEGEGEGEGEGVETGKGKWILPRKINLPDYFQGLEFNLKNYTITCGNESFVFYHKYQTNSLIKDFEMLFKSKKYCDSELRAHNFCSSTNQKPKIISYPVHKLIVELRTGLTIEQIQKKFDKKIFDHKDMLYLLKWIYLGNNADDIFLNKKRKMQNLFKSLDLSFPPPKYSLKKDLLKLYNDEKSKDFYIVRKKKNKKIK</sequence>
<proteinExistence type="predicted"/>
<feature type="region of interest" description="Disordered" evidence="2">
    <location>
        <begin position="15"/>
        <end position="54"/>
    </location>
</feature>
<reference evidence="3" key="1">
    <citation type="submission" date="2022-08" db="EMBL/GenBank/DDBJ databases">
        <title>Novel sulphate-reducing endosymbionts in the free-living metamonad Anaeramoeba.</title>
        <authorList>
            <person name="Jerlstrom-Hultqvist J."/>
            <person name="Cepicka I."/>
            <person name="Gallot-Lavallee L."/>
            <person name="Salas-Leiva D."/>
            <person name="Curtis B.A."/>
            <person name="Zahonova K."/>
            <person name="Pipaliya S."/>
            <person name="Dacks J."/>
            <person name="Roger A.J."/>
        </authorList>
    </citation>
    <scope>NUCLEOTIDE SEQUENCE</scope>
    <source>
        <strain evidence="3">Busselton2</strain>
    </source>
</reference>
<dbReference type="Gene3D" id="2.130.10.30">
    <property type="entry name" value="Regulator of chromosome condensation 1/beta-lactamase-inhibitor protein II"/>
    <property type="match status" value="1"/>
</dbReference>
<dbReference type="InterPro" id="IPR000408">
    <property type="entry name" value="Reg_chr_condens"/>
</dbReference>
<evidence type="ECO:0000256" key="2">
    <source>
        <dbReference type="SAM" id="MobiDB-lite"/>
    </source>
</evidence>
<dbReference type="PANTHER" id="PTHR45982:SF1">
    <property type="entry name" value="REGULATOR OF CHROMOSOME CONDENSATION"/>
    <property type="match status" value="1"/>
</dbReference>
<protein>
    <submittedName>
        <fullName evidence="3">Regulator of chromosome condensation</fullName>
    </submittedName>
</protein>
<dbReference type="Proteomes" id="UP001146793">
    <property type="component" value="Unassembled WGS sequence"/>
</dbReference>
<dbReference type="AlphaFoldDB" id="A0AAV7YVG0"/>
<dbReference type="PANTHER" id="PTHR45982">
    <property type="entry name" value="REGULATOR OF CHROMOSOME CONDENSATION"/>
    <property type="match status" value="1"/>
</dbReference>
<evidence type="ECO:0000313" key="4">
    <source>
        <dbReference type="Proteomes" id="UP001146793"/>
    </source>
</evidence>
<name>A0AAV7YVG0_9EUKA</name>
<dbReference type="EMBL" id="JANTQA010000047">
    <property type="protein sequence ID" value="KAJ3433793.1"/>
    <property type="molecule type" value="Genomic_DNA"/>
</dbReference>
<organism evidence="3 4">
    <name type="scientific">Anaeramoeba flamelloides</name>
    <dbReference type="NCBI Taxonomy" id="1746091"/>
    <lineage>
        <taxon>Eukaryota</taxon>
        <taxon>Metamonada</taxon>
        <taxon>Anaeramoebidae</taxon>
        <taxon>Anaeramoeba</taxon>
    </lineage>
</organism>
<evidence type="ECO:0000313" key="3">
    <source>
        <dbReference type="EMBL" id="KAJ3433793.1"/>
    </source>
</evidence>
<comment type="caution">
    <text evidence="3">The sequence shown here is derived from an EMBL/GenBank/DDBJ whole genome shotgun (WGS) entry which is preliminary data.</text>
</comment>
<evidence type="ECO:0000256" key="1">
    <source>
        <dbReference type="PROSITE-ProRule" id="PRU00235"/>
    </source>
</evidence>
<dbReference type="SUPFAM" id="SSF50985">
    <property type="entry name" value="RCC1/BLIP-II"/>
    <property type="match status" value="1"/>
</dbReference>
<gene>
    <name evidence="3" type="ORF">M0812_22762</name>
</gene>
<dbReference type="InterPro" id="IPR009091">
    <property type="entry name" value="RCC1/BLIP-II"/>
</dbReference>
<accession>A0AAV7YVG0</accession>
<feature type="compositionally biased region" description="Basic and acidic residues" evidence="2">
    <location>
        <begin position="15"/>
        <end position="48"/>
    </location>
</feature>
<feature type="repeat" description="RCC1" evidence="1">
    <location>
        <begin position="297"/>
        <end position="357"/>
    </location>
</feature>
<dbReference type="InterPro" id="IPR051553">
    <property type="entry name" value="Ran_GTPase-activating"/>
</dbReference>